<reference evidence="2" key="2">
    <citation type="submission" date="2020-10" db="EMBL/GenBank/DDBJ databases">
        <authorList>
            <person name="Cooper E.A."/>
            <person name="Brenton Z.W."/>
            <person name="Flinn B.S."/>
            <person name="Jenkins J."/>
            <person name="Shu S."/>
            <person name="Flowers D."/>
            <person name="Luo F."/>
            <person name="Wang Y."/>
            <person name="Xia P."/>
            <person name="Barry K."/>
            <person name="Daum C."/>
            <person name="Lipzen A."/>
            <person name="Yoshinaga Y."/>
            <person name="Schmutz J."/>
            <person name="Saski C."/>
            <person name="Vermerris W."/>
            <person name="Kresovich S."/>
        </authorList>
    </citation>
    <scope>NUCLEOTIDE SEQUENCE</scope>
</reference>
<keyword evidence="1" id="KW-1133">Transmembrane helix</keyword>
<proteinExistence type="predicted"/>
<organism evidence="2 3">
    <name type="scientific">Sorghum bicolor</name>
    <name type="common">Sorghum</name>
    <name type="synonym">Sorghum vulgare</name>
    <dbReference type="NCBI Taxonomy" id="4558"/>
    <lineage>
        <taxon>Eukaryota</taxon>
        <taxon>Viridiplantae</taxon>
        <taxon>Streptophyta</taxon>
        <taxon>Embryophyta</taxon>
        <taxon>Tracheophyta</taxon>
        <taxon>Spermatophyta</taxon>
        <taxon>Magnoliopsida</taxon>
        <taxon>Liliopsida</taxon>
        <taxon>Poales</taxon>
        <taxon>Poaceae</taxon>
        <taxon>PACMAD clade</taxon>
        <taxon>Panicoideae</taxon>
        <taxon>Andropogonodae</taxon>
        <taxon>Andropogoneae</taxon>
        <taxon>Sorghinae</taxon>
        <taxon>Sorghum</taxon>
    </lineage>
</organism>
<keyword evidence="1" id="KW-0472">Membrane</keyword>
<dbReference type="AlphaFoldDB" id="A0A921V1S6"/>
<evidence type="ECO:0000256" key="1">
    <source>
        <dbReference type="SAM" id="Phobius"/>
    </source>
</evidence>
<evidence type="ECO:0000313" key="3">
    <source>
        <dbReference type="Proteomes" id="UP000807115"/>
    </source>
</evidence>
<dbReference type="Proteomes" id="UP000807115">
    <property type="component" value="Chromosome 1"/>
</dbReference>
<accession>A0A921V1S6</accession>
<keyword evidence="1" id="KW-0812">Transmembrane</keyword>
<reference evidence="2" key="1">
    <citation type="journal article" date="2019" name="BMC Genomics">
        <title>A new reference genome for Sorghum bicolor reveals high levels of sequence similarity between sweet and grain genotypes: implications for the genetics of sugar metabolism.</title>
        <authorList>
            <person name="Cooper E.A."/>
            <person name="Brenton Z.W."/>
            <person name="Flinn B.S."/>
            <person name="Jenkins J."/>
            <person name="Shu S."/>
            <person name="Flowers D."/>
            <person name="Luo F."/>
            <person name="Wang Y."/>
            <person name="Xia P."/>
            <person name="Barry K."/>
            <person name="Daum C."/>
            <person name="Lipzen A."/>
            <person name="Yoshinaga Y."/>
            <person name="Schmutz J."/>
            <person name="Saski C."/>
            <person name="Vermerris W."/>
            <person name="Kresovich S."/>
        </authorList>
    </citation>
    <scope>NUCLEOTIDE SEQUENCE</scope>
</reference>
<dbReference type="EMBL" id="CM027680">
    <property type="protein sequence ID" value="KAG0552043.1"/>
    <property type="molecule type" value="Genomic_DNA"/>
</dbReference>
<feature type="transmembrane region" description="Helical" evidence="1">
    <location>
        <begin position="26"/>
        <end position="49"/>
    </location>
</feature>
<name>A0A921V1S6_SORBI</name>
<gene>
    <name evidence="2" type="ORF">BDA96_01G474700</name>
</gene>
<evidence type="ECO:0000313" key="2">
    <source>
        <dbReference type="EMBL" id="KAG0552043.1"/>
    </source>
</evidence>
<protein>
    <submittedName>
        <fullName evidence="2">Uncharacterized protein</fullName>
    </submittedName>
</protein>
<comment type="caution">
    <text evidence="2">The sequence shown here is derived from an EMBL/GenBank/DDBJ whole genome shotgun (WGS) entry which is preliminary data.</text>
</comment>
<sequence length="76" mass="8129">MAGHHNKDVVSCAGWEIAQGVVFHPWVLPTFVSLCPASCCWLLVLRIIITACCKLNGATAQHTRSAAHLEGDGVCI</sequence>